<comment type="caution">
    <text evidence="2">The sequence shown here is derived from an EMBL/GenBank/DDBJ whole genome shotgun (WGS) entry which is preliminary data.</text>
</comment>
<dbReference type="Proteomes" id="UP000076874">
    <property type="component" value="Unassembled WGS sequence"/>
</dbReference>
<feature type="region of interest" description="Disordered" evidence="1">
    <location>
        <begin position="1"/>
        <end position="25"/>
    </location>
</feature>
<evidence type="ECO:0000313" key="3">
    <source>
        <dbReference type="Proteomes" id="UP000076874"/>
    </source>
</evidence>
<proteinExistence type="predicted"/>
<dbReference type="EMBL" id="AZHD01000011">
    <property type="protein sequence ID" value="OAA58930.1"/>
    <property type="molecule type" value="Genomic_DNA"/>
</dbReference>
<dbReference type="AlphaFoldDB" id="A0A167RTQ4"/>
<evidence type="ECO:0000256" key="1">
    <source>
        <dbReference type="SAM" id="MobiDB-lite"/>
    </source>
</evidence>
<protein>
    <submittedName>
        <fullName evidence="2">Uncharacterized protein</fullName>
    </submittedName>
</protein>
<evidence type="ECO:0000313" key="2">
    <source>
        <dbReference type="EMBL" id="OAA58930.1"/>
    </source>
</evidence>
<keyword evidence="3" id="KW-1185">Reference proteome</keyword>
<accession>A0A167RTQ4</accession>
<reference evidence="2 3" key="1">
    <citation type="journal article" date="2016" name="Genome Biol. Evol.">
        <title>Divergent and convergent evolution of fungal pathogenicity.</title>
        <authorList>
            <person name="Shang Y."/>
            <person name="Xiao G."/>
            <person name="Zheng P."/>
            <person name="Cen K."/>
            <person name="Zhan S."/>
            <person name="Wang C."/>
        </authorList>
    </citation>
    <scope>NUCLEOTIDE SEQUENCE [LARGE SCALE GENOMIC DNA]</scope>
    <source>
        <strain evidence="2 3">RCEF 264</strain>
    </source>
</reference>
<organism evidence="2 3">
    <name type="scientific">Niveomyces insectorum RCEF 264</name>
    <dbReference type="NCBI Taxonomy" id="1081102"/>
    <lineage>
        <taxon>Eukaryota</taxon>
        <taxon>Fungi</taxon>
        <taxon>Dikarya</taxon>
        <taxon>Ascomycota</taxon>
        <taxon>Pezizomycotina</taxon>
        <taxon>Sordariomycetes</taxon>
        <taxon>Hypocreomycetidae</taxon>
        <taxon>Hypocreales</taxon>
        <taxon>Cordycipitaceae</taxon>
        <taxon>Niveomyces</taxon>
    </lineage>
</organism>
<gene>
    <name evidence="2" type="ORF">SPI_06132</name>
</gene>
<name>A0A167RTQ4_9HYPO</name>
<sequence>MATEIQELALGDSTPSDTVDYPEKNGEVKNAFGTTVCDVEDTGGQVFDDGTHVPLIKAERIELIPNEAFDWDVSGDQSPCTSLTFLFYSFITFQAVS</sequence>